<evidence type="ECO:0000256" key="1">
    <source>
        <dbReference type="SAM" id="Phobius"/>
    </source>
</evidence>
<dbReference type="AlphaFoldDB" id="A0A1I3JFZ9"/>
<dbReference type="Proteomes" id="UP000199548">
    <property type="component" value="Unassembled WGS sequence"/>
</dbReference>
<keyword evidence="1" id="KW-0812">Transmembrane</keyword>
<keyword evidence="1" id="KW-0472">Membrane</keyword>
<reference evidence="2 3" key="1">
    <citation type="submission" date="2016-10" db="EMBL/GenBank/DDBJ databases">
        <authorList>
            <person name="de Groot N.N."/>
        </authorList>
    </citation>
    <scope>NUCLEOTIDE SEQUENCE [LARGE SCALE GENOMIC DNA]</scope>
    <source>
        <strain evidence="2 3">LMG 23650</strain>
    </source>
</reference>
<dbReference type="OrthoDB" id="9034589at2"/>
<sequence>MRAAVSGFIVIAAVAVFTTFEPRVGGWHAIVFALVVLAALAIAGVRQDRGAPGMLKIGPDSLIVWNRRGTLLCQGRVAGCSQWTGRLLMLVLVGDDGRSHPLLLAADALPGGVFRELAVLGRRGAGARL</sequence>
<accession>A0A1I3JFZ9</accession>
<evidence type="ECO:0000313" key="2">
    <source>
        <dbReference type="EMBL" id="SFI59212.1"/>
    </source>
</evidence>
<gene>
    <name evidence="2" type="ORF">SAMN05192543_103699</name>
</gene>
<organism evidence="2 3">
    <name type="scientific">Paraburkholderia megapolitana</name>
    <dbReference type="NCBI Taxonomy" id="420953"/>
    <lineage>
        <taxon>Bacteria</taxon>
        <taxon>Pseudomonadati</taxon>
        <taxon>Pseudomonadota</taxon>
        <taxon>Betaproteobacteria</taxon>
        <taxon>Burkholderiales</taxon>
        <taxon>Burkholderiaceae</taxon>
        <taxon>Paraburkholderia</taxon>
    </lineage>
</organism>
<dbReference type="STRING" id="420953.SAMN05192543_103699"/>
<evidence type="ECO:0000313" key="3">
    <source>
        <dbReference type="Proteomes" id="UP000199548"/>
    </source>
</evidence>
<keyword evidence="3" id="KW-1185">Reference proteome</keyword>
<proteinExistence type="predicted"/>
<dbReference type="EMBL" id="FOQU01000003">
    <property type="protein sequence ID" value="SFI59212.1"/>
    <property type="molecule type" value="Genomic_DNA"/>
</dbReference>
<keyword evidence="1" id="KW-1133">Transmembrane helix</keyword>
<protein>
    <submittedName>
        <fullName evidence="2">Uncharacterized protein</fullName>
    </submittedName>
</protein>
<name>A0A1I3JFZ9_9BURK</name>
<feature type="transmembrane region" description="Helical" evidence="1">
    <location>
        <begin position="25"/>
        <end position="45"/>
    </location>
</feature>